<dbReference type="Gene3D" id="3.50.50.60">
    <property type="entry name" value="FAD/NAD(P)-binding domain"/>
    <property type="match status" value="1"/>
</dbReference>
<evidence type="ECO:0000256" key="6">
    <source>
        <dbReference type="ARBA" id="ARBA00024806"/>
    </source>
</evidence>
<dbReference type="NCBIfam" id="NF004832">
    <property type="entry name" value="PRK06184.1"/>
    <property type="match status" value="1"/>
</dbReference>
<dbReference type="InterPro" id="IPR050641">
    <property type="entry name" value="RIFMO-like"/>
</dbReference>
<dbReference type="InterPro" id="IPR036249">
    <property type="entry name" value="Thioredoxin-like_sf"/>
</dbReference>
<dbReference type="InterPro" id="IPR036188">
    <property type="entry name" value="FAD/NAD-bd_sf"/>
</dbReference>
<organism evidence="8 9">
    <name type="scientific">Erwinia rhapontici</name>
    <name type="common">Pectobacterium rhapontici</name>
    <dbReference type="NCBI Taxonomy" id="55212"/>
    <lineage>
        <taxon>Bacteria</taxon>
        <taxon>Pseudomonadati</taxon>
        <taxon>Pseudomonadota</taxon>
        <taxon>Gammaproteobacteria</taxon>
        <taxon>Enterobacterales</taxon>
        <taxon>Erwiniaceae</taxon>
        <taxon>Erwinia</taxon>
    </lineage>
</organism>
<dbReference type="Pfam" id="PF01494">
    <property type="entry name" value="FAD_binding_3"/>
    <property type="match status" value="1"/>
</dbReference>
<comment type="cofactor">
    <cofactor evidence="1">
        <name>FAD</name>
        <dbReference type="ChEBI" id="CHEBI:57692"/>
    </cofactor>
</comment>
<evidence type="ECO:0000256" key="2">
    <source>
        <dbReference type="ARBA" id="ARBA00007801"/>
    </source>
</evidence>
<dbReference type="PANTHER" id="PTHR43004:SF19">
    <property type="entry name" value="BINDING MONOOXYGENASE, PUTATIVE (JCVI)-RELATED"/>
    <property type="match status" value="1"/>
</dbReference>
<keyword evidence="5" id="KW-0274">FAD</keyword>
<evidence type="ECO:0000256" key="5">
    <source>
        <dbReference type="ARBA" id="ARBA00022827"/>
    </source>
</evidence>
<dbReference type="Proteomes" id="UP000677515">
    <property type="component" value="Chromosome"/>
</dbReference>
<evidence type="ECO:0000259" key="7">
    <source>
        <dbReference type="Pfam" id="PF01494"/>
    </source>
</evidence>
<sequence>MKEQHATEVLICGAGAAGLTLAIDLARRGVDFRLIEKKTIPFHGSRGKGIQPRTLEIFEDLGIIEGINRLASLYPPERRYHPDGSQTEAHIVEQRTPSPAEPWPHPLMLPQYLTEQVMRERLAELGHQVEFGCELLGFEQDPEGVTARIQGPAGEETLRVQWLTGADGGKSDVRHALNISFPGKTLGVRALVADVLMTGLERDVWHRFGDGDRERQIAFCPLAATDLFQIQGPLPLEGEVDLSAEGLQSLITARTGRKDIHLHAVSWASAYSMNARLAARYQVGRVFLIGDAAHIHPPTGGQGLNTSVQDAYNLGWKLHAVIGGASASLLDSYEQERRPVAAAMLDLSTQLLSAAQQGDLRRGREVHQLDLGYCDPDLALEMPARTGGVHAGDRAPDAPLLRADGQRVRAFELYQGAHWTLIGYQAARHIVQPRPGLNQHIIGMSGDLIDDGNHFLDAYAPAAGDWLLVRPDGYIGAIIVTEQLSALEEYLTRVGLSASLGLQRNTAR</sequence>
<keyword evidence="4" id="KW-0285">Flavoprotein</keyword>
<dbReference type="InterPro" id="IPR002938">
    <property type="entry name" value="FAD-bd"/>
</dbReference>
<evidence type="ECO:0000313" key="9">
    <source>
        <dbReference type="Proteomes" id="UP000677515"/>
    </source>
</evidence>
<proteinExistence type="inferred from homology"/>
<dbReference type="SUPFAM" id="SSF52833">
    <property type="entry name" value="Thioredoxin-like"/>
    <property type="match status" value="1"/>
</dbReference>
<gene>
    <name evidence="8" type="ORF">ERHA53_23160</name>
</gene>
<evidence type="ECO:0000256" key="1">
    <source>
        <dbReference type="ARBA" id="ARBA00001974"/>
    </source>
</evidence>
<dbReference type="EMBL" id="AP024329">
    <property type="protein sequence ID" value="BCQ34973.1"/>
    <property type="molecule type" value="Genomic_DNA"/>
</dbReference>
<keyword evidence="9" id="KW-1185">Reference proteome</keyword>
<dbReference type="SUPFAM" id="SSF51905">
    <property type="entry name" value="FAD/NAD(P)-binding domain"/>
    <property type="match status" value="1"/>
</dbReference>
<dbReference type="PANTHER" id="PTHR43004">
    <property type="entry name" value="TRK SYSTEM POTASSIUM UPTAKE PROTEIN"/>
    <property type="match status" value="1"/>
</dbReference>
<evidence type="ECO:0000256" key="3">
    <source>
        <dbReference type="ARBA" id="ARBA00020059"/>
    </source>
</evidence>
<reference evidence="8 9" key="1">
    <citation type="submission" date="2021-01" db="EMBL/GenBank/DDBJ databases">
        <title>Complete genome sequence of Erwinia rhapontici MAFF 311153.</title>
        <authorList>
            <person name="Morohoshi T."/>
            <person name="Someya N."/>
        </authorList>
    </citation>
    <scope>NUCLEOTIDE SEQUENCE [LARGE SCALE GENOMIC DNA]</scope>
    <source>
        <strain evidence="8 9">MAFF 311153</strain>
    </source>
</reference>
<dbReference type="Gene3D" id="3.30.70.2450">
    <property type="match status" value="1"/>
</dbReference>
<protein>
    <recommendedName>
        <fullName evidence="3">Alkyl hydroperoxide reductase subunit F</fullName>
    </recommendedName>
</protein>
<comment type="similarity">
    <text evidence="2">Belongs to the PheA/TfdB FAD monooxygenase family.</text>
</comment>
<dbReference type="PRINTS" id="PR00420">
    <property type="entry name" value="RNGMNOXGNASE"/>
</dbReference>
<feature type="domain" description="FAD-binding" evidence="7">
    <location>
        <begin position="7"/>
        <end position="347"/>
    </location>
</feature>
<dbReference type="RefSeq" id="WP_167863945.1">
    <property type="nucleotide sequence ID" value="NZ_AP024329.1"/>
</dbReference>
<name>A0ABM7N0I2_ERWRD</name>
<evidence type="ECO:0000256" key="4">
    <source>
        <dbReference type="ARBA" id="ARBA00022630"/>
    </source>
</evidence>
<evidence type="ECO:0000313" key="8">
    <source>
        <dbReference type="EMBL" id="BCQ34973.1"/>
    </source>
</evidence>
<comment type="function">
    <text evidence="6">Serves to protect the cell against DNA damage by alkyl hydroperoxides. It can use either NADH or NADPH as electron donor for direct reduction of redox dyes or of alkyl hydroperoxides when combined with the AhpC protein.</text>
</comment>
<dbReference type="Gene3D" id="3.40.30.120">
    <property type="match status" value="1"/>
</dbReference>
<accession>A0ABM7N0I2</accession>